<dbReference type="PANTHER" id="PTHR34969:SF1">
    <property type="entry name" value="TH1 DOMAIN-CONTAINING PROTEIN"/>
    <property type="match status" value="1"/>
</dbReference>
<dbReference type="OrthoDB" id="6108017at2759"/>
<keyword evidence="5" id="KW-1185">Reference proteome</keyword>
<protein>
    <recommendedName>
        <fullName evidence="3">TH1 domain-containing protein</fullName>
    </recommendedName>
</protein>
<dbReference type="InterPro" id="IPR003675">
    <property type="entry name" value="Rce1/LyrA-like_dom"/>
</dbReference>
<feature type="transmembrane region" description="Helical" evidence="2">
    <location>
        <begin position="143"/>
        <end position="162"/>
    </location>
</feature>
<feature type="transmembrane region" description="Helical" evidence="2">
    <location>
        <begin position="44"/>
        <end position="67"/>
    </location>
</feature>
<organism evidence="4 5">
    <name type="scientific">Cavenderia fasciculata</name>
    <name type="common">Slime mold</name>
    <name type="synonym">Dictyostelium fasciculatum</name>
    <dbReference type="NCBI Taxonomy" id="261658"/>
    <lineage>
        <taxon>Eukaryota</taxon>
        <taxon>Amoebozoa</taxon>
        <taxon>Evosea</taxon>
        <taxon>Eumycetozoa</taxon>
        <taxon>Dictyostelia</taxon>
        <taxon>Acytosteliales</taxon>
        <taxon>Cavenderiaceae</taxon>
        <taxon>Cavenderia</taxon>
    </lineage>
</organism>
<dbReference type="EMBL" id="GL883028">
    <property type="protein sequence ID" value="EGG14716.1"/>
    <property type="molecule type" value="Genomic_DNA"/>
</dbReference>
<evidence type="ECO:0000313" key="5">
    <source>
        <dbReference type="Proteomes" id="UP000007797"/>
    </source>
</evidence>
<evidence type="ECO:0000259" key="3">
    <source>
        <dbReference type="PROSITE" id="PS51757"/>
    </source>
</evidence>
<dbReference type="GO" id="GO:0004175">
    <property type="term" value="F:endopeptidase activity"/>
    <property type="evidence" value="ECO:0007669"/>
    <property type="project" value="UniProtKB-ARBA"/>
</dbReference>
<dbReference type="PROSITE" id="PS51757">
    <property type="entry name" value="TH1"/>
    <property type="match status" value="1"/>
</dbReference>
<feature type="transmembrane region" description="Helical" evidence="2">
    <location>
        <begin position="87"/>
        <end position="108"/>
    </location>
</feature>
<reference evidence="5" key="1">
    <citation type="journal article" date="2011" name="Genome Res.">
        <title>Phylogeny-wide analysis of social amoeba genomes highlights ancient origins for complex intercellular communication.</title>
        <authorList>
            <person name="Heidel A.J."/>
            <person name="Lawal H.M."/>
            <person name="Felder M."/>
            <person name="Schilde C."/>
            <person name="Helps N.R."/>
            <person name="Tunggal B."/>
            <person name="Rivero F."/>
            <person name="John U."/>
            <person name="Schleicher M."/>
            <person name="Eichinger L."/>
            <person name="Platzer M."/>
            <person name="Noegel A.A."/>
            <person name="Schaap P."/>
            <person name="Gloeckner G."/>
        </authorList>
    </citation>
    <scope>NUCLEOTIDE SEQUENCE [LARGE SCALE GENOMIC DNA]</scope>
    <source>
        <strain evidence="5">SH3</strain>
    </source>
</reference>
<sequence>MSQTTNNNTTTNRNKTIPDTTTTTTTTPSSQDVQSQQTVLGTKMLSAVGIIESVICIIEYTATLILFQSTLILITQYLPRGSLPHQIMTNTNVLTTLSYTCETIYILYRYKYLFKYVQDLPKWFGITPFSFKLLNIKFDGAKWFMILQMSIFIVFLLLQYTFDLSLFSLNNVIDSTSGNIDFAQLSLSLFVAPVSEEILFRGIIFYCLKRRNNNLKFCVLTSNILFGLYHIVNAINADMTMFYINLQIWLDAKFMGKKKRRNSSISKVFLGDFLSLSNNVSILKLISRYGDNRILFSDVLIKVNKRNKMQERIIFITDSAIYNVTPSDYKLKRRIAIASCSSISMSTFEDNFIVIHVQGEYD</sequence>
<dbReference type="GeneID" id="14866706"/>
<keyword evidence="2" id="KW-0812">Transmembrane</keyword>
<keyword evidence="2" id="KW-1133">Transmembrane helix</keyword>
<dbReference type="GO" id="GO:0003774">
    <property type="term" value="F:cytoskeletal motor activity"/>
    <property type="evidence" value="ECO:0007669"/>
    <property type="project" value="InterPro"/>
</dbReference>
<name>F4QBX8_CACFS</name>
<keyword evidence="2" id="KW-0472">Membrane</keyword>
<dbReference type="Pfam" id="PF02517">
    <property type="entry name" value="Rce1-like"/>
    <property type="match status" value="1"/>
</dbReference>
<dbReference type="InterPro" id="IPR010926">
    <property type="entry name" value="Myosin_TH1"/>
</dbReference>
<proteinExistence type="predicted"/>
<evidence type="ECO:0000256" key="2">
    <source>
        <dbReference type="SAM" id="Phobius"/>
    </source>
</evidence>
<dbReference type="RefSeq" id="XP_004351224.1">
    <property type="nucleotide sequence ID" value="XM_004351172.1"/>
</dbReference>
<dbReference type="GO" id="GO:0080120">
    <property type="term" value="P:CAAX-box protein maturation"/>
    <property type="evidence" value="ECO:0007669"/>
    <property type="project" value="UniProtKB-ARBA"/>
</dbReference>
<feature type="transmembrane region" description="Helical" evidence="2">
    <location>
        <begin position="182"/>
        <end position="208"/>
    </location>
</feature>
<dbReference type="KEGG" id="dfa:DFA_10975"/>
<feature type="region of interest" description="Disordered" evidence="1">
    <location>
        <begin position="1"/>
        <end position="32"/>
    </location>
</feature>
<accession>F4QBX8</accession>
<gene>
    <name evidence="4" type="ORF">DFA_10975</name>
</gene>
<dbReference type="GO" id="GO:0016459">
    <property type="term" value="C:myosin complex"/>
    <property type="evidence" value="ECO:0007669"/>
    <property type="project" value="InterPro"/>
</dbReference>
<feature type="domain" description="TH1" evidence="3">
    <location>
        <begin position="258"/>
        <end position="362"/>
    </location>
</feature>
<dbReference type="Proteomes" id="UP000007797">
    <property type="component" value="Unassembled WGS sequence"/>
</dbReference>
<evidence type="ECO:0000256" key="1">
    <source>
        <dbReference type="SAM" id="MobiDB-lite"/>
    </source>
</evidence>
<dbReference type="AlphaFoldDB" id="F4QBX8"/>
<dbReference type="Pfam" id="PF06017">
    <property type="entry name" value="Myosin_TH1"/>
    <property type="match status" value="1"/>
</dbReference>
<feature type="compositionally biased region" description="Low complexity" evidence="1">
    <location>
        <begin position="1"/>
        <end position="27"/>
    </location>
</feature>
<evidence type="ECO:0000313" key="4">
    <source>
        <dbReference type="EMBL" id="EGG14716.1"/>
    </source>
</evidence>
<dbReference type="PANTHER" id="PTHR34969">
    <property type="entry name" value="OS01G0621700 PROTEIN"/>
    <property type="match status" value="1"/>
</dbReference>